<sequence length="374" mass="39249">MQDLQRHQSTAFARGMPSRAQGASTTVAAASQRPSRGVADAPMTAGSSRSPMTAGSSRSPPSTRSGVPASQAAAPHLQDLLDLSNPRILRHRTLAEGLLLGGPRPSTGPGKPSPHWKPPPQLDMCMVPLLGEHLRHIHSPFSVRRHSTPALQGWGRALPTAPSARSDACAAGIFDNAPPQIPLTAGGTRGGFEGAFAAGYPLATHADVNRSSEMTRSKQPKSSKCASRAAAHRVWHARPEEGPRSHLATGTAVAFFMDWILLLRCAEDDAAFLTAQASTKRSRSGGRPKKSTVPSKRPVSAGSARSRTAAVSPPLARLIPTGGGGAVLRGPGCELINLSEASGCTDDSARALVPNLKQKARVNTRWPRGKPEPK</sequence>
<evidence type="ECO:0000256" key="1">
    <source>
        <dbReference type="SAM" id="MobiDB-lite"/>
    </source>
</evidence>
<feature type="compositionally biased region" description="Polar residues" evidence="1">
    <location>
        <begin position="21"/>
        <end position="34"/>
    </location>
</feature>
<reference evidence="2 3" key="1">
    <citation type="journal article" date="2015" name="Genome Biol. Evol.">
        <title>Comparative Genomics of a Bacterivorous Green Alga Reveals Evolutionary Causalities and Consequences of Phago-Mixotrophic Mode of Nutrition.</title>
        <authorList>
            <person name="Burns J.A."/>
            <person name="Paasch A."/>
            <person name="Narechania A."/>
            <person name="Kim E."/>
        </authorList>
    </citation>
    <scope>NUCLEOTIDE SEQUENCE [LARGE SCALE GENOMIC DNA]</scope>
    <source>
        <strain evidence="2 3">PLY_AMNH</strain>
    </source>
</reference>
<feature type="compositionally biased region" description="Basic residues" evidence="1">
    <location>
        <begin position="280"/>
        <end position="290"/>
    </location>
</feature>
<comment type="caution">
    <text evidence="2">The sequence shown here is derived from an EMBL/GenBank/DDBJ whole genome shotgun (WGS) entry which is preliminary data.</text>
</comment>
<evidence type="ECO:0000313" key="3">
    <source>
        <dbReference type="Proteomes" id="UP001190700"/>
    </source>
</evidence>
<gene>
    <name evidence="2" type="ORF">CYMTET_24443</name>
</gene>
<dbReference type="AlphaFoldDB" id="A0AAE0FVU3"/>
<accession>A0AAE0FVU3</accession>
<dbReference type="EMBL" id="LGRX02012697">
    <property type="protein sequence ID" value="KAK3266969.1"/>
    <property type="molecule type" value="Genomic_DNA"/>
</dbReference>
<feature type="region of interest" description="Disordered" evidence="1">
    <location>
        <begin position="276"/>
        <end position="316"/>
    </location>
</feature>
<name>A0AAE0FVU3_9CHLO</name>
<feature type="compositionally biased region" description="Low complexity" evidence="1">
    <location>
        <begin position="53"/>
        <end position="66"/>
    </location>
</feature>
<feature type="region of interest" description="Disordered" evidence="1">
    <location>
        <begin position="98"/>
        <end position="117"/>
    </location>
</feature>
<organism evidence="2 3">
    <name type="scientific">Cymbomonas tetramitiformis</name>
    <dbReference type="NCBI Taxonomy" id="36881"/>
    <lineage>
        <taxon>Eukaryota</taxon>
        <taxon>Viridiplantae</taxon>
        <taxon>Chlorophyta</taxon>
        <taxon>Pyramimonadophyceae</taxon>
        <taxon>Pyramimonadales</taxon>
        <taxon>Pyramimonadaceae</taxon>
        <taxon>Cymbomonas</taxon>
    </lineage>
</organism>
<evidence type="ECO:0000313" key="2">
    <source>
        <dbReference type="EMBL" id="KAK3266969.1"/>
    </source>
</evidence>
<dbReference type="Proteomes" id="UP001190700">
    <property type="component" value="Unassembled WGS sequence"/>
</dbReference>
<feature type="non-terminal residue" evidence="2">
    <location>
        <position position="374"/>
    </location>
</feature>
<feature type="region of interest" description="Disordered" evidence="1">
    <location>
        <begin position="209"/>
        <end position="245"/>
    </location>
</feature>
<proteinExistence type="predicted"/>
<keyword evidence="3" id="KW-1185">Reference proteome</keyword>
<protein>
    <submittedName>
        <fullName evidence="2">Uncharacterized protein</fullName>
    </submittedName>
</protein>
<feature type="region of interest" description="Disordered" evidence="1">
    <location>
        <begin position="1"/>
        <end position="72"/>
    </location>
</feature>